<protein>
    <submittedName>
        <fullName evidence="1">Uncharacterized protein</fullName>
    </submittedName>
</protein>
<dbReference type="GeneID" id="79586342"/>
<proteinExistence type="predicted"/>
<name>A0A7G9UT75_9CAUD</name>
<reference evidence="1 2" key="1">
    <citation type="submission" date="2020-06" db="EMBL/GenBank/DDBJ databases">
        <authorList>
            <person name="Tamanaha E."/>
            <person name="Walsh S.E."/>
            <person name="Anton B.P."/>
            <person name="Fomenkov A."/>
            <person name="Xu S.-Y."/>
            <person name="Weigele P.R."/>
        </authorList>
    </citation>
    <scope>NUCLEOTIDE SEQUENCE [LARGE SCALE GENOMIC DNA]</scope>
</reference>
<evidence type="ECO:0000313" key="1">
    <source>
        <dbReference type="EMBL" id="QNN97230.1"/>
    </source>
</evidence>
<keyword evidence="2" id="KW-1185">Reference proteome</keyword>
<dbReference type="EMBL" id="MT664984">
    <property type="protein sequence ID" value="QNN97230.1"/>
    <property type="molecule type" value="Genomic_DNA"/>
</dbReference>
<dbReference type="Proteomes" id="UP000516126">
    <property type="component" value="Segment"/>
</dbReference>
<organism evidence="1 2">
    <name type="scientific">Xanthomonas phage Xp12</name>
    <dbReference type="NCBI Taxonomy" id="2746072"/>
    <lineage>
        <taxon>Viruses</taxon>
        <taxon>Duplodnaviria</taxon>
        <taxon>Heunggongvirae</taxon>
        <taxon>Uroviricota</taxon>
        <taxon>Caudoviricetes</taxon>
        <taxon>Mesyanzhinovviridae</taxon>
        <taxon>Bradleyvirinae</taxon>
        <taxon>Bosavirus</taxon>
        <taxon>Bosavirus Xp12</taxon>
    </lineage>
</organism>
<dbReference type="KEGG" id="vg:79586342"/>
<evidence type="ECO:0000313" key="2">
    <source>
        <dbReference type="Proteomes" id="UP000516126"/>
    </source>
</evidence>
<dbReference type="RefSeq" id="YP_010738960.1">
    <property type="nucleotide sequence ID" value="NC_073033.1"/>
</dbReference>
<accession>A0A7G9UT75</accession>
<sequence length="259" mass="29149">MHEHKPMQELTKADLREIERSRELIQDCAADRGPSLEERLERARAGNPTKEDLKAFHREALHAAMLDFIQEESGMVRGLAAQGKKDLAREVVRLRALVKTIKQATENVDPSQPNFQHAEAFRLMTYIQTNAEKPDAPEVLKVWNSRDGVTPFIVHIGGKTFEHHLQGMTGPLYDLPASATHKWVTRTEAETMAAWRRTLDRAVASGRLEPDKAELQRDNLSAAQSWHYGIGLVSVVSGRFTDEELDRPLGGVDETQTPE</sequence>